<evidence type="ECO:0000313" key="3">
    <source>
        <dbReference type="EMBL" id="MBS3180630.1"/>
    </source>
</evidence>
<evidence type="ECO:0000259" key="1">
    <source>
        <dbReference type="Pfam" id="PF06032"/>
    </source>
</evidence>
<dbReference type="Gene3D" id="3.40.1610.10">
    <property type="entry name" value="CV3147-like domain"/>
    <property type="match status" value="1"/>
</dbReference>
<evidence type="ECO:0000259" key="2">
    <source>
        <dbReference type="Pfam" id="PF20906"/>
    </source>
</evidence>
<dbReference type="RefSeq" id="WP_200329704.1">
    <property type="nucleotide sequence ID" value="NZ_JAFEVO010000001.1"/>
</dbReference>
<sequence>MRLDEQDVSHLRAGALFLGCAADHDWCTEQMDRTIAHMRSHETEAELRSVETFENDDLIIALGFVNSGLPLSDLRPVGDEFLTSLALVERAFGREAAGFIPLAAANINSLVPVLTSLQTGRPVVDADPMGRVFPLLYQSVFTLEGLSAGPIGATGPAGDSALLEVSDTRRAERLVRALAGEFGGWAATALYPMTAGTLARAGILGSVSRMIRIGAVLQAAQPTAAKHAALRRSEGVRRIIRARVADVAGLSRPAPPGQPDMPSSVVFIEETSGRIVQMEIQNELLMVMVDGAVVAVMPDIITMLRPEDASVAGLDDLWVGNTLDIVVLPGAPQWYTPAGIDLVGPDALHLWLRARGGR</sequence>
<dbReference type="Pfam" id="PF20906">
    <property type="entry name" value="S-Me-THD_C"/>
    <property type="match status" value="1"/>
</dbReference>
<feature type="domain" description="S-Me-THD N-terminal" evidence="1">
    <location>
        <begin position="6"/>
        <end position="163"/>
    </location>
</feature>
<dbReference type="Proteomes" id="UP000811492">
    <property type="component" value="Unassembled WGS sequence"/>
</dbReference>
<dbReference type="EMBL" id="JAFEVO010000001">
    <property type="protein sequence ID" value="MBS3180630.1"/>
    <property type="molecule type" value="Genomic_DNA"/>
</dbReference>
<organism evidence="3 4">
    <name type="scientific">Leucobacter manosquensis</name>
    <dbReference type="NCBI Taxonomy" id="2810611"/>
    <lineage>
        <taxon>Bacteria</taxon>
        <taxon>Bacillati</taxon>
        <taxon>Actinomycetota</taxon>
        <taxon>Actinomycetes</taxon>
        <taxon>Micrococcales</taxon>
        <taxon>Microbacteriaceae</taxon>
        <taxon>Leucobacter</taxon>
    </lineage>
</organism>
<feature type="domain" description="S-Me-THD-like C-terminal" evidence="2">
    <location>
        <begin position="167"/>
        <end position="348"/>
    </location>
</feature>
<evidence type="ECO:0000313" key="4">
    <source>
        <dbReference type="Proteomes" id="UP000811492"/>
    </source>
</evidence>
<dbReference type="InterPro" id="IPR048350">
    <property type="entry name" value="S-Me-THD-like_C"/>
</dbReference>
<name>A0ABS5M1C5_9MICO</name>
<dbReference type="InterPro" id="IPR027479">
    <property type="entry name" value="S-Me-THD_N_sf"/>
</dbReference>
<dbReference type="Pfam" id="PF06032">
    <property type="entry name" value="S-Me-THD_N"/>
    <property type="match status" value="1"/>
</dbReference>
<protein>
    <submittedName>
        <fullName evidence="3">DUF917 domain-containing protein</fullName>
    </submittedName>
</protein>
<dbReference type="InterPro" id="IPR010318">
    <property type="entry name" value="S-Me-THD_N"/>
</dbReference>
<proteinExistence type="predicted"/>
<keyword evidence="4" id="KW-1185">Reference proteome</keyword>
<gene>
    <name evidence="3" type="ORF">JSQ98_00160</name>
</gene>
<reference evidence="3 4" key="1">
    <citation type="submission" date="2021-02" db="EMBL/GenBank/DDBJ databases">
        <title>Draft genome and description of Leucobacter sp nov strain Marseille-Q4368.</title>
        <authorList>
            <person name="Boxberger M."/>
            <person name="La Scola B."/>
        </authorList>
    </citation>
    <scope>NUCLEOTIDE SEQUENCE [LARGE SCALE GENOMIC DNA]</scope>
    <source>
        <strain evidence="3 4">Marseille-Q4368</strain>
    </source>
</reference>
<dbReference type="SUPFAM" id="SSF160991">
    <property type="entry name" value="CV3147-like"/>
    <property type="match status" value="1"/>
</dbReference>
<dbReference type="InterPro" id="IPR024071">
    <property type="entry name" value="S-Me-THD_C_sf"/>
</dbReference>
<dbReference type="Gene3D" id="2.40.390.10">
    <property type="entry name" value="CV3147-like"/>
    <property type="match status" value="1"/>
</dbReference>
<accession>A0ABS5M1C5</accession>
<comment type="caution">
    <text evidence="3">The sequence shown here is derived from an EMBL/GenBank/DDBJ whole genome shotgun (WGS) entry which is preliminary data.</text>
</comment>